<evidence type="ECO:0000256" key="1">
    <source>
        <dbReference type="SAM" id="Phobius"/>
    </source>
</evidence>
<proteinExistence type="predicted"/>
<name>A0A565BYH1_9BRAS</name>
<feature type="transmembrane region" description="Helical" evidence="1">
    <location>
        <begin position="268"/>
        <end position="290"/>
    </location>
</feature>
<keyword evidence="3" id="KW-1185">Reference proteome</keyword>
<reference evidence="2" key="1">
    <citation type="submission" date="2019-07" db="EMBL/GenBank/DDBJ databases">
        <authorList>
            <person name="Dittberner H."/>
        </authorList>
    </citation>
    <scope>NUCLEOTIDE SEQUENCE [LARGE SCALE GENOMIC DNA]</scope>
</reference>
<protein>
    <submittedName>
        <fullName evidence="2">Uncharacterized protein</fullName>
    </submittedName>
</protein>
<dbReference type="Proteomes" id="UP000489600">
    <property type="component" value="Unassembled WGS sequence"/>
</dbReference>
<evidence type="ECO:0000313" key="3">
    <source>
        <dbReference type="Proteomes" id="UP000489600"/>
    </source>
</evidence>
<keyword evidence="1" id="KW-0812">Transmembrane</keyword>
<dbReference type="Pfam" id="PF03140">
    <property type="entry name" value="DUF247"/>
    <property type="match status" value="1"/>
</dbReference>
<dbReference type="EMBL" id="CABITT030000005">
    <property type="protein sequence ID" value="VVB06391.1"/>
    <property type="molecule type" value="Genomic_DNA"/>
</dbReference>
<dbReference type="AlphaFoldDB" id="A0A565BYH1"/>
<dbReference type="OrthoDB" id="591587at2759"/>
<keyword evidence="1" id="KW-0472">Membrane</keyword>
<evidence type="ECO:0000313" key="2">
    <source>
        <dbReference type="EMBL" id="VVB06391.1"/>
    </source>
</evidence>
<comment type="caution">
    <text evidence="2">The sequence shown here is derived from an EMBL/GenBank/DDBJ whole genome shotgun (WGS) entry which is preliminary data.</text>
</comment>
<dbReference type="PANTHER" id="PTHR31170">
    <property type="entry name" value="BNAC04G53230D PROTEIN"/>
    <property type="match status" value="1"/>
</dbReference>
<gene>
    <name evidence="2" type="ORF">ANE_LOCUS16835</name>
</gene>
<keyword evidence="1" id="KW-1133">Transmembrane helix</keyword>
<dbReference type="InterPro" id="IPR004158">
    <property type="entry name" value="DUF247_pln"/>
</dbReference>
<organism evidence="2 3">
    <name type="scientific">Arabis nemorensis</name>
    <dbReference type="NCBI Taxonomy" id="586526"/>
    <lineage>
        <taxon>Eukaryota</taxon>
        <taxon>Viridiplantae</taxon>
        <taxon>Streptophyta</taxon>
        <taxon>Embryophyta</taxon>
        <taxon>Tracheophyta</taxon>
        <taxon>Spermatophyta</taxon>
        <taxon>Magnoliopsida</taxon>
        <taxon>eudicotyledons</taxon>
        <taxon>Gunneridae</taxon>
        <taxon>Pentapetalae</taxon>
        <taxon>rosids</taxon>
        <taxon>malvids</taxon>
        <taxon>Brassicales</taxon>
        <taxon>Brassicaceae</taxon>
        <taxon>Arabideae</taxon>
        <taxon>Arabis</taxon>
    </lineage>
</organism>
<dbReference type="PANTHER" id="PTHR31170:SF9">
    <property type="entry name" value="PROTEIN, PUTATIVE (DUF247)-RELATED"/>
    <property type="match status" value="1"/>
</dbReference>
<accession>A0A565BYH1</accession>
<sequence length="316" mass="36230">MILHDSVFIIEFILRLGYMVSRPDQLLRDPLMDEPCLMNTVKDDLFTLLENQLPYFILEKLFGLLLPTIPPYKSLRQMIISLFGFTDKISNNSTFKHFTDLIRCVRVETLPDFAPGTWIGHIKHMYNMEKLNSGGVKFEAVENDFSLCVRFDNGCLKIPCLTVYDELEMTLRNIMALEQCHYPKSAHVCNYVIFLDHLIDTDKDVNLLVEKGIIQNHIGEHRLVAEMVNKLCLGIRFCGSYYSDIAAAVNNYYRDPFNRSHAVLKSVYFGNLWTGTGTVAAMLLLLMTLIQTVASIIQKEENLVLANEFLTTNQVK</sequence>